<name>A0A0U2VE90_9GAMM</name>
<dbReference type="EMBL" id="CP011034">
    <property type="protein sequence ID" value="ALS32896.1"/>
    <property type="molecule type" value="Genomic_DNA"/>
</dbReference>
<accession>A0A0U2VE90</accession>
<dbReference type="AlphaFoldDB" id="A0A0U2VE90"/>
<gene>
    <name evidence="1" type="ORF">PTRA_a1730</name>
</gene>
<evidence type="ECO:0000313" key="1">
    <source>
        <dbReference type="EMBL" id="ALS32896.1"/>
    </source>
</evidence>
<reference evidence="1 2" key="1">
    <citation type="submission" date="2015-03" db="EMBL/GenBank/DDBJ databases">
        <authorList>
            <person name="Murphy D."/>
        </authorList>
    </citation>
    <scope>NUCLEOTIDE SEQUENCE [LARGE SCALE GENOMIC DNA]</scope>
    <source>
        <strain evidence="1 2">KMM 520</strain>
    </source>
</reference>
<dbReference type="KEGG" id="ptn:PTRA_a1730"/>
<protein>
    <submittedName>
        <fullName evidence="1">Uncharacterized protein</fullName>
    </submittedName>
</protein>
<sequence length="71" mass="7742">MSNETLPNEVASNKKFSAEKAVDIKVEFAVFKSCLTGAASLHALKSAVISKNAVKNKRNLNINFQTLIKGY</sequence>
<evidence type="ECO:0000313" key="2">
    <source>
        <dbReference type="Proteomes" id="UP000065261"/>
    </source>
</evidence>
<dbReference type="Proteomes" id="UP000065261">
    <property type="component" value="Chromosome I"/>
</dbReference>
<organism evidence="1">
    <name type="scientific">Pseudoalteromonas translucida KMM 520</name>
    <dbReference type="NCBI Taxonomy" id="1315283"/>
    <lineage>
        <taxon>Bacteria</taxon>
        <taxon>Pseudomonadati</taxon>
        <taxon>Pseudomonadota</taxon>
        <taxon>Gammaproteobacteria</taxon>
        <taxon>Alteromonadales</taxon>
        <taxon>Pseudoalteromonadaceae</taxon>
        <taxon>Pseudoalteromonas</taxon>
    </lineage>
</organism>
<proteinExistence type="predicted"/>